<reference evidence="2 3" key="1">
    <citation type="submission" date="2020-11" db="EMBL/GenBank/DDBJ databases">
        <title>Pseudonocardia abyssalis sp. nov. and Pseudonocardia oceani sp. nov., description and phylogenomic analysis of two novel actinomycetes isolated from the deep Southern Ocean.</title>
        <authorList>
            <person name="Parra J."/>
        </authorList>
    </citation>
    <scope>NUCLEOTIDE SEQUENCE [LARGE SCALE GENOMIC DNA]</scope>
    <source>
        <strain evidence="3">KRD185</strain>
    </source>
</reference>
<evidence type="ECO:0000256" key="1">
    <source>
        <dbReference type="SAM" id="MobiDB-lite"/>
    </source>
</evidence>
<dbReference type="EMBL" id="JADQDF010000001">
    <property type="protein sequence ID" value="MBW0128502.1"/>
    <property type="molecule type" value="Genomic_DNA"/>
</dbReference>
<evidence type="ECO:0000313" key="3">
    <source>
        <dbReference type="Proteomes" id="UP000694300"/>
    </source>
</evidence>
<evidence type="ECO:0000313" key="2">
    <source>
        <dbReference type="EMBL" id="MBW0128502.1"/>
    </source>
</evidence>
<organism evidence="2 3">
    <name type="scientific">Pseudonocardia oceani</name>
    <dbReference type="NCBI Taxonomy" id="2792013"/>
    <lineage>
        <taxon>Bacteria</taxon>
        <taxon>Bacillati</taxon>
        <taxon>Actinomycetota</taxon>
        <taxon>Actinomycetes</taxon>
        <taxon>Pseudonocardiales</taxon>
        <taxon>Pseudonocardiaceae</taxon>
        <taxon>Pseudonocardia</taxon>
    </lineage>
</organism>
<protein>
    <submittedName>
        <fullName evidence="2">Uncharacterized protein</fullName>
    </submittedName>
</protein>
<comment type="caution">
    <text evidence="2">The sequence shown here is derived from an EMBL/GenBank/DDBJ whole genome shotgun (WGS) entry which is preliminary data.</text>
</comment>
<feature type="region of interest" description="Disordered" evidence="1">
    <location>
        <begin position="1"/>
        <end position="22"/>
    </location>
</feature>
<proteinExistence type="predicted"/>
<dbReference type="Proteomes" id="UP000694300">
    <property type="component" value="Unassembled WGS sequence"/>
</dbReference>
<gene>
    <name evidence="2" type="ORF">I4I82_12505</name>
</gene>
<name>A0ABS6U8E7_9PSEU</name>
<keyword evidence="3" id="KW-1185">Reference proteome</keyword>
<sequence>MNTQTNHEPDDRPEAVQQADAGARAWRAVVHAQRGAAPDHADFYNLAGHLVDTFAAIESLARLLADPVCSYADRQPPGKRVYDDARGVNPRREDPRERLVDARCDLDQLAIAAGCALDVANRFWSAISHIGVEDIALGERPVEGEEPR</sequence>
<accession>A0ABS6U8E7</accession>
<dbReference type="RefSeq" id="WP_218595742.1">
    <property type="nucleotide sequence ID" value="NZ_JADQDE010000185.1"/>
</dbReference>